<dbReference type="AlphaFoldDB" id="A0A0H4QNJ4"/>
<protein>
    <submittedName>
        <fullName evidence="1">Uncharacterized protein</fullName>
    </submittedName>
</protein>
<sequence>MGYWEKREREWIDQQQKQDIDFDKQIDEIYNKSLDKIDKDISQFYTRYANKEGISIDEAKKTSLQL</sequence>
<name>A0A0H4QNJ4_9LACO</name>
<dbReference type="KEGG" id="lgn:ABM34_12865"/>
<evidence type="ECO:0000313" key="2">
    <source>
        <dbReference type="Proteomes" id="UP000036106"/>
    </source>
</evidence>
<dbReference type="OrthoDB" id="9765386at2"/>
<organism evidence="1 2">
    <name type="scientific">Companilactobacillus ginsenosidimutans</name>
    <dbReference type="NCBI Taxonomy" id="1007676"/>
    <lineage>
        <taxon>Bacteria</taxon>
        <taxon>Bacillati</taxon>
        <taxon>Bacillota</taxon>
        <taxon>Bacilli</taxon>
        <taxon>Lactobacillales</taxon>
        <taxon>Lactobacillaceae</taxon>
        <taxon>Companilactobacillus</taxon>
    </lineage>
</organism>
<keyword evidence="2" id="KW-1185">Reference proteome</keyword>
<dbReference type="STRING" id="1007676.ABM34_12865"/>
<dbReference type="Proteomes" id="UP000036106">
    <property type="component" value="Chromosome"/>
</dbReference>
<dbReference type="EMBL" id="CP012034">
    <property type="protein sequence ID" value="AKP68343.1"/>
    <property type="molecule type" value="Genomic_DNA"/>
</dbReference>
<reference evidence="2" key="1">
    <citation type="submission" date="2015-07" db="EMBL/GenBank/DDBJ databases">
        <title>Lactobacillus ginsenosidimutans/EMML 3141/ whole genome sequencing.</title>
        <authorList>
            <person name="Kim M.K."/>
            <person name="Im W.-T."/>
            <person name="Srinivasan S."/>
            <person name="Lee J.-J."/>
        </authorList>
    </citation>
    <scope>NUCLEOTIDE SEQUENCE [LARGE SCALE GENOMIC DNA]</scope>
    <source>
        <strain evidence="2">EMML 3041</strain>
    </source>
</reference>
<gene>
    <name evidence="1" type="ORF">ABM34_12865</name>
</gene>
<evidence type="ECO:0000313" key="1">
    <source>
        <dbReference type="EMBL" id="AKP68343.1"/>
    </source>
</evidence>
<dbReference type="RefSeq" id="WP_048706259.1">
    <property type="nucleotide sequence ID" value="NZ_CP012034.1"/>
</dbReference>
<proteinExistence type="predicted"/>
<accession>A0A0H4QNJ4</accession>